<keyword evidence="2 5" id="KW-0699">rRNA-binding</keyword>
<dbReference type="GO" id="GO:0043023">
    <property type="term" value="F:ribosomal large subunit binding"/>
    <property type="evidence" value="ECO:0007669"/>
    <property type="project" value="UniProtKB-UniRule"/>
</dbReference>
<keyword evidence="1 5" id="KW-0820">tRNA-binding</keyword>
<dbReference type="GO" id="GO:0072344">
    <property type="term" value="P:rescue of stalled ribosome"/>
    <property type="evidence" value="ECO:0007669"/>
    <property type="project" value="UniProtKB-UniRule"/>
</dbReference>
<evidence type="ECO:0000256" key="1">
    <source>
        <dbReference type="ARBA" id="ARBA00022555"/>
    </source>
</evidence>
<evidence type="ECO:0000313" key="8">
    <source>
        <dbReference type="EMBL" id="ADL12488.1"/>
    </source>
</evidence>
<protein>
    <recommendedName>
        <fullName evidence="5">Rqc2 homolog RqcH</fullName>
        <shortName evidence="5">RqcH</shortName>
    </recommendedName>
</protein>
<sequence>MALDGLTLQAIKIELEEELIGGRLDKIYQPKENLLTLRFRQPGENIKLLLSASPQNPRIHITDSDHENPLRPPTFCMLLRKHLEHGRLRKIEQPDFERILKIYIDSKNNQGEIETKILLIEVMGRHSNIILIDNKNQILDSIKRVTSDMSRHREILPGHEYKKPPKQGKTNPLTVKKDEFIKRIKSADIEKKVYRAIMDNIRGISPLIAKELAYRTGLNKNDKIRKISSISLEKLWPEFKKLIEQIKAEDFEPNLIIEDDKFKAYSVTELTSLSEYQKKKFATANELLDYYFTTKIRLKEITDLKNSLKGVTSDNIEKAMKKYRRVKGQLKGARNAEKYRIKGELIKANIYRIKPGQTKLEATNYYSDEEETVNIQLDADLSPAENAQKYFKKYDKAKKSVDYLENELRKAKNEVNYLKQVEVLVEQAENIEDLQELKEELTSEGYIKKQKSKKDSRKNKSKKSEPLKFKSSDGFDIRVGRNNHQNDKLVKYESSDQDLWLHAKDIPGSHVIIKNHTRDEVPQNTIEEAAHLAAYYSKGKNSSNVPVDYALAKHVNKPKGAKPGMVYYENQQTLYVTPQQEIIEEMDQQ</sequence>
<gene>
    <name evidence="5" type="primary">rqcH</name>
    <name evidence="8" type="ordered locus">Acear_0958</name>
</gene>
<dbReference type="InterPro" id="IPR008532">
    <property type="entry name" value="NFACT_RNA-bd"/>
</dbReference>
<organism evidence="8 9">
    <name type="scientific">Acetohalobium arabaticum (strain ATCC 49924 / DSM 5501 / Z-7288)</name>
    <dbReference type="NCBI Taxonomy" id="574087"/>
    <lineage>
        <taxon>Bacteria</taxon>
        <taxon>Bacillati</taxon>
        <taxon>Bacillota</taxon>
        <taxon>Clostridia</taxon>
        <taxon>Halanaerobiales</taxon>
        <taxon>Halobacteroidaceae</taxon>
        <taxon>Acetohalobium</taxon>
    </lineage>
</organism>
<dbReference type="KEGG" id="aar:Acear_0958"/>
<dbReference type="AlphaFoldDB" id="D9QPP7"/>
<dbReference type="eggNOG" id="COG1293">
    <property type="taxonomic scope" value="Bacteria"/>
</dbReference>
<reference evidence="8 9" key="1">
    <citation type="journal article" date="2010" name="Stand. Genomic Sci.">
        <title>Complete genome sequence of Acetohalobium arabaticum type strain (Z-7288).</title>
        <authorList>
            <person name="Sikorski J."/>
            <person name="Lapidus A."/>
            <person name="Chertkov O."/>
            <person name="Lucas S."/>
            <person name="Copeland A."/>
            <person name="Glavina Del Rio T."/>
            <person name="Nolan M."/>
            <person name="Tice H."/>
            <person name="Cheng J.F."/>
            <person name="Han C."/>
            <person name="Brambilla E."/>
            <person name="Pitluck S."/>
            <person name="Liolios K."/>
            <person name="Ivanova N."/>
            <person name="Mavromatis K."/>
            <person name="Mikhailova N."/>
            <person name="Pati A."/>
            <person name="Bruce D."/>
            <person name="Detter C."/>
            <person name="Tapia R."/>
            <person name="Goodwin L."/>
            <person name="Chen A."/>
            <person name="Palaniappan K."/>
            <person name="Land M."/>
            <person name="Hauser L."/>
            <person name="Chang Y.J."/>
            <person name="Jeffries C.D."/>
            <person name="Rohde M."/>
            <person name="Goker M."/>
            <person name="Spring S."/>
            <person name="Woyke T."/>
            <person name="Bristow J."/>
            <person name="Eisen J.A."/>
            <person name="Markowitz V."/>
            <person name="Hugenholtz P."/>
            <person name="Kyrpides N.C."/>
            <person name="Klenk H.P."/>
        </authorList>
    </citation>
    <scope>NUCLEOTIDE SEQUENCE [LARGE SCALE GENOMIC DNA]</scope>
    <source>
        <strain evidence="9">ATCC 49924 / DSM 5501 / Z-7288</strain>
    </source>
</reference>
<dbReference type="STRING" id="574087.Acear_0958"/>
<dbReference type="GO" id="GO:0019843">
    <property type="term" value="F:rRNA binding"/>
    <property type="evidence" value="ECO:0007669"/>
    <property type="project" value="UniProtKB-UniRule"/>
</dbReference>
<evidence type="ECO:0000313" key="9">
    <source>
        <dbReference type="Proteomes" id="UP000001661"/>
    </source>
</evidence>
<dbReference type="SUPFAM" id="SSF46946">
    <property type="entry name" value="S13-like H2TH domain"/>
    <property type="match status" value="1"/>
</dbReference>
<evidence type="ECO:0000256" key="6">
    <source>
        <dbReference type="SAM" id="MobiDB-lite"/>
    </source>
</evidence>
<dbReference type="Pfam" id="PF05833">
    <property type="entry name" value="NFACT_N"/>
    <property type="match status" value="1"/>
</dbReference>
<evidence type="ECO:0000256" key="3">
    <source>
        <dbReference type="ARBA" id="ARBA00022884"/>
    </source>
</evidence>
<feature type="compositionally biased region" description="Basic residues" evidence="6">
    <location>
        <begin position="448"/>
        <end position="461"/>
    </location>
</feature>
<evidence type="ECO:0000256" key="5">
    <source>
        <dbReference type="HAMAP-Rule" id="MF_00844"/>
    </source>
</evidence>
<feature type="domain" description="NFACT RNA-binding" evidence="7">
    <location>
        <begin position="469"/>
        <end position="562"/>
    </location>
</feature>
<feature type="coiled-coil region" evidence="5">
    <location>
        <begin position="387"/>
        <end position="444"/>
    </location>
</feature>
<dbReference type="Pfam" id="PF05670">
    <property type="entry name" value="NFACT-R_1"/>
    <property type="match status" value="1"/>
</dbReference>
<comment type="function">
    <text evidence="5">Key component of the ribosome quality control system (RQC), a ribosome-associated complex that mediates the extraction of incompletely synthesized nascent chains from stalled ribosomes and their subsequent degradation. RqcH recruits Ala-charged tRNA, and with RqcP directs the elongation of stalled nascent chains on 50S ribosomal subunits, leading to non-templated C-terminal alanine extensions (Ala tail). The Ala tail promotes nascent chain degradation. May add between 1 and at least 8 Ala residues. Binds to stalled 50S ribosomal subunits.</text>
</comment>
<feature type="compositionally biased region" description="Basic and acidic residues" evidence="6">
    <location>
        <begin position="462"/>
        <end position="480"/>
    </location>
</feature>
<dbReference type="PANTHER" id="PTHR15239:SF6">
    <property type="entry name" value="RIBOSOME QUALITY CONTROL COMPLEX SUBUNIT NEMF"/>
    <property type="match status" value="1"/>
</dbReference>
<dbReference type="FunFam" id="2.30.310.10:FF:000004">
    <property type="entry name" value="Fibronectin-binding protein A"/>
    <property type="match status" value="1"/>
</dbReference>
<dbReference type="Gene3D" id="2.30.310.10">
    <property type="entry name" value="ibrinogen binding protein from staphylococcus aureus domain"/>
    <property type="match status" value="1"/>
</dbReference>
<accession>D9QPP7</accession>
<dbReference type="EMBL" id="CP002105">
    <property type="protein sequence ID" value="ADL12488.1"/>
    <property type="molecule type" value="Genomic_DNA"/>
</dbReference>
<proteinExistence type="inferred from homology"/>
<dbReference type="Gene3D" id="1.10.8.50">
    <property type="match status" value="1"/>
</dbReference>
<dbReference type="GO" id="GO:1990112">
    <property type="term" value="C:RQC complex"/>
    <property type="evidence" value="ECO:0007669"/>
    <property type="project" value="TreeGrafter"/>
</dbReference>
<dbReference type="Proteomes" id="UP000001661">
    <property type="component" value="Chromosome"/>
</dbReference>
<comment type="subunit">
    <text evidence="5">Associates with stalled 50S ribosomal subunits. Binds to RqcP.</text>
</comment>
<dbReference type="RefSeq" id="WP_013277934.1">
    <property type="nucleotide sequence ID" value="NC_014378.1"/>
</dbReference>
<keyword evidence="9" id="KW-1185">Reference proteome</keyword>
<dbReference type="OrthoDB" id="9766163at2"/>
<feature type="region of interest" description="Disordered" evidence="6">
    <location>
        <begin position="448"/>
        <end position="480"/>
    </location>
</feature>
<dbReference type="PANTHER" id="PTHR15239">
    <property type="entry name" value="NUCLEAR EXPORT MEDIATOR FACTOR NEMF"/>
    <property type="match status" value="1"/>
</dbReference>
<evidence type="ECO:0000259" key="7">
    <source>
        <dbReference type="Pfam" id="PF05670"/>
    </source>
</evidence>
<name>D9QPP7_ACEAZ</name>
<dbReference type="InterPro" id="IPR043682">
    <property type="entry name" value="RqcH_bacterial"/>
</dbReference>
<keyword evidence="3 5" id="KW-0694">RNA-binding</keyword>
<dbReference type="InterPro" id="IPR010979">
    <property type="entry name" value="Ribosomal_uS13-like_H2TH"/>
</dbReference>
<keyword evidence="5" id="KW-0175">Coiled coil</keyword>
<dbReference type="InterPro" id="IPR051608">
    <property type="entry name" value="RQC_Subunit_NEMF"/>
</dbReference>
<keyword evidence="4 5" id="KW-0648">Protein biosynthesis</keyword>
<dbReference type="HOGENOM" id="CLU_022481_2_1_9"/>
<comment type="similarity">
    <text evidence="5">Belongs to the NEMF family.</text>
</comment>
<dbReference type="GO" id="GO:0000049">
    <property type="term" value="F:tRNA binding"/>
    <property type="evidence" value="ECO:0007669"/>
    <property type="project" value="UniProtKB-UniRule"/>
</dbReference>
<evidence type="ECO:0000256" key="2">
    <source>
        <dbReference type="ARBA" id="ARBA00022730"/>
    </source>
</evidence>
<dbReference type="HAMAP" id="MF_00844_B">
    <property type="entry name" value="RqcH_B"/>
    <property type="match status" value="1"/>
</dbReference>
<evidence type="ECO:0000256" key="4">
    <source>
        <dbReference type="ARBA" id="ARBA00022917"/>
    </source>
</evidence>